<gene>
    <name evidence="1" type="ORF">ACFPN5_04175</name>
</gene>
<evidence type="ECO:0000313" key="2">
    <source>
        <dbReference type="Proteomes" id="UP001596050"/>
    </source>
</evidence>
<comment type="caution">
    <text evidence="1">The sequence shown here is derived from an EMBL/GenBank/DDBJ whole genome shotgun (WGS) entry which is preliminary data.</text>
</comment>
<dbReference type="Gene3D" id="3.30.530.20">
    <property type="match status" value="1"/>
</dbReference>
<evidence type="ECO:0008006" key="3">
    <source>
        <dbReference type="Google" id="ProtNLM"/>
    </source>
</evidence>
<dbReference type="EMBL" id="JBHSMU010000004">
    <property type="protein sequence ID" value="MFC5459002.1"/>
    <property type="molecule type" value="Genomic_DNA"/>
</dbReference>
<accession>A0ABW0L274</accession>
<reference evidence="2" key="1">
    <citation type="journal article" date="2019" name="Int. J. Syst. Evol. Microbiol.">
        <title>The Global Catalogue of Microorganisms (GCM) 10K type strain sequencing project: providing services to taxonomists for standard genome sequencing and annotation.</title>
        <authorList>
            <consortium name="The Broad Institute Genomics Platform"/>
            <consortium name="The Broad Institute Genome Sequencing Center for Infectious Disease"/>
            <person name="Wu L."/>
            <person name="Ma J."/>
        </authorList>
    </citation>
    <scope>NUCLEOTIDE SEQUENCE [LARGE SCALE GENOMIC DNA]</scope>
    <source>
        <strain evidence="2">KACC 12649</strain>
    </source>
</reference>
<dbReference type="Proteomes" id="UP001596050">
    <property type="component" value="Unassembled WGS sequence"/>
</dbReference>
<keyword evidence="2" id="KW-1185">Reference proteome</keyword>
<proteinExistence type="predicted"/>
<evidence type="ECO:0000313" key="1">
    <source>
        <dbReference type="EMBL" id="MFC5459002.1"/>
    </source>
</evidence>
<protein>
    <recommendedName>
        <fullName evidence="3">SRPBCC family protein</fullName>
    </recommendedName>
</protein>
<dbReference type="InterPro" id="IPR023393">
    <property type="entry name" value="START-like_dom_sf"/>
</dbReference>
<name>A0ABW0L274_9BURK</name>
<organism evidence="1 2">
    <name type="scientific">Massilia niabensis</name>
    <dbReference type="NCBI Taxonomy" id="544910"/>
    <lineage>
        <taxon>Bacteria</taxon>
        <taxon>Pseudomonadati</taxon>
        <taxon>Pseudomonadota</taxon>
        <taxon>Betaproteobacteria</taxon>
        <taxon>Burkholderiales</taxon>
        <taxon>Oxalobacteraceae</taxon>
        <taxon>Telluria group</taxon>
        <taxon>Massilia</taxon>
    </lineage>
</organism>
<sequence>MTIVRLSFTTEVPASVEDVWTWSTSIRGIKLEMWPILKITFPKGMTGIDKDTTLAKPLCRCQFLLLGLVPIDMSKLTFVEFDPGHRFVEQSPLLSMRSWRHERIVTPSEGAIAGAPGTVVTDNLEFSPRFGAPMVRFFVRKFFEHRHAVLARTFARRTLRAGRTDK</sequence>
<dbReference type="SUPFAM" id="SSF55961">
    <property type="entry name" value="Bet v1-like"/>
    <property type="match status" value="1"/>
</dbReference>